<keyword evidence="3" id="KW-0677">Repeat</keyword>
<keyword evidence="7" id="KW-0472">Membrane</keyword>
<evidence type="ECO:0000256" key="5">
    <source>
        <dbReference type="ARBA" id="ARBA00023180"/>
    </source>
</evidence>
<organism evidence="9 10">
    <name type="scientific">Crassostrea virginica</name>
    <name type="common">Eastern oyster</name>
    <dbReference type="NCBI Taxonomy" id="6565"/>
    <lineage>
        <taxon>Eukaryota</taxon>
        <taxon>Metazoa</taxon>
        <taxon>Spiralia</taxon>
        <taxon>Lophotrochozoa</taxon>
        <taxon>Mollusca</taxon>
        <taxon>Bivalvia</taxon>
        <taxon>Autobranchia</taxon>
        <taxon>Pteriomorphia</taxon>
        <taxon>Ostreida</taxon>
        <taxon>Ostreoidea</taxon>
        <taxon>Ostreidae</taxon>
        <taxon>Crassostrea</taxon>
    </lineage>
</organism>
<dbReference type="SMART" id="SM00179">
    <property type="entry name" value="EGF_CA"/>
    <property type="match status" value="4"/>
</dbReference>
<evidence type="ECO:0000256" key="3">
    <source>
        <dbReference type="ARBA" id="ARBA00022737"/>
    </source>
</evidence>
<comment type="caution">
    <text evidence="6">Lacks conserved residue(s) required for the propagation of feature annotation.</text>
</comment>
<feature type="disulfide bond" evidence="6">
    <location>
        <begin position="416"/>
        <end position="425"/>
    </location>
</feature>
<dbReference type="CDD" id="cd00054">
    <property type="entry name" value="EGF_CA"/>
    <property type="match status" value="3"/>
</dbReference>
<dbReference type="Gene3D" id="2.10.25.10">
    <property type="entry name" value="Laminin"/>
    <property type="match status" value="3"/>
</dbReference>
<feature type="disulfide bond" evidence="6">
    <location>
        <begin position="378"/>
        <end position="387"/>
    </location>
</feature>
<evidence type="ECO:0000256" key="2">
    <source>
        <dbReference type="ARBA" id="ARBA00022729"/>
    </source>
</evidence>
<dbReference type="InterPro" id="IPR000742">
    <property type="entry name" value="EGF"/>
</dbReference>
<dbReference type="SUPFAM" id="SSF57196">
    <property type="entry name" value="EGF/Laminin"/>
    <property type="match status" value="3"/>
</dbReference>
<dbReference type="PROSITE" id="PS00010">
    <property type="entry name" value="ASX_HYDROXYL"/>
    <property type="match status" value="2"/>
</dbReference>
<feature type="domain" description="EGF-like" evidence="8">
    <location>
        <begin position="352"/>
        <end position="388"/>
    </location>
</feature>
<accession>A0A8B8DVR2</accession>
<dbReference type="OrthoDB" id="430340at2759"/>
<evidence type="ECO:0000256" key="6">
    <source>
        <dbReference type="PROSITE-ProRule" id="PRU00076"/>
    </source>
</evidence>
<feature type="domain" description="EGF-like" evidence="8">
    <location>
        <begin position="390"/>
        <end position="426"/>
    </location>
</feature>
<dbReference type="FunFam" id="2.10.25.10:FF:000143">
    <property type="entry name" value="Protein crumbs 1"/>
    <property type="match status" value="2"/>
</dbReference>
<dbReference type="PROSITE" id="PS00022">
    <property type="entry name" value="EGF_1"/>
    <property type="match status" value="3"/>
</dbReference>
<dbReference type="InterPro" id="IPR000152">
    <property type="entry name" value="EGF-type_Asp/Asn_hydroxyl_site"/>
</dbReference>
<evidence type="ECO:0000313" key="9">
    <source>
        <dbReference type="Proteomes" id="UP000694844"/>
    </source>
</evidence>
<evidence type="ECO:0000259" key="8">
    <source>
        <dbReference type="PROSITE" id="PS50026"/>
    </source>
</evidence>
<dbReference type="Proteomes" id="UP000694844">
    <property type="component" value="Chromosome 4"/>
</dbReference>
<dbReference type="PROSITE" id="PS01187">
    <property type="entry name" value="EGF_CA"/>
    <property type="match status" value="1"/>
</dbReference>
<dbReference type="InterPro" id="IPR018097">
    <property type="entry name" value="EGF_Ca-bd_CS"/>
</dbReference>
<proteinExistence type="predicted"/>
<dbReference type="FunFam" id="2.10.25.10:FF:000118">
    <property type="entry name" value="protein delta homolog 2"/>
    <property type="match status" value="1"/>
</dbReference>
<feature type="disulfide bond" evidence="6">
    <location>
        <begin position="340"/>
        <end position="349"/>
    </location>
</feature>
<reference evidence="10" key="1">
    <citation type="submission" date="2025-08" db="UniProtKB">
        <authorList>
            <consortium name="RefSeq"/>
        </authorList>
    </citation>
    <scope>IDENTIFICATION</scope>
    <source>
        <tissue evidence="10">Whole sample</tissue>
    </source>
</reference>
<evidence type="ECO:0000256" key="1">
    <source>
        <dbReference type="ARBA" id="ARBA00022536"/>
    </source>
</evidence>
<dbReference type="PANTHER" id="PTHR12916">
    <property type="entry name" value="CYTOCHROME C OXIDASE POLYPEPTIDE VIC-2"/>
    <property type="match status" value="1"/>
</dbReference>
<dbReference type="PANTHER" id="PTHR12916:SF4">
    <property type="entry name" value="UNINFLATABLE, ISOFORM C"/>
    <property type="match status" value="1"/>
</dbReference>
<keyword evidence="2" id="KW-0732">Signal</keyword>
<feature type="domain" description="EGF-like" evidence="8">
    <location>
        <begin position="312"/>
        <end position="350"/>
    </location>
</feature>
<dbReference type="RefSeq" id="XP_022331733.1">
    <property type="nucleotide sequence ID" value="XM_022476025.1"/>
</dbReference>
<name>A0A8B8DVR2_CRAVI</name>
<dbReference type="SMART" id="SM00181">
    <property type="entry name" value="EGF"/>
    <property type="match status" value="3"/>
</dbReference>
<dbReference type="AlphaFoldDB" id="A0A8B8DVR2"/>
<dbReference type="PROSITE" id="PS01186">
    <property type="entry name" value="EGF_2"/>
    <property type="match status" value="3"/>
</dbReference>
<sequence>MSSSYWQCTTGCPTTQNLDNVNYICTGASSAENWEQGERAFNYVFPGEGPYVVEFASCCWINLDYGSPSSWSIRTTVNLATRNDTNQPNSSPVTTGKPMYTVQYGCRLAVQIPVADVNGDNIRCRWSTGSECISVCSVLPSATLNKETCTIYFPSNHTVNGIYAVAITIEDFPRSNISIGGSVYTPNDPMTSVNLQFLVQTVSLSGGCDVKPIFVNDTPSEGAVFNVVTGNTIHIAFFIESNETIARVDVTSPAGMTYTSPQPFPGRPRIVFVNTTWTPNGMQMGSHILCAMAEDINGKTSDSRCVVIEVTDVSPCVVEPCHNNGTCIRQGMTQNYTCICALGYTGDKCQSEIDECLSLPCQNHGTCVDNLAMFTCLCHPGYTGVTCETEINECASMPCQNNGSCVDHVNQFTCLCLHGYTGDLCEIDINECEMQPCSFLFDCHDQIGKYSCKLNEVKLAAILLSLALFIAIIFMIILKNKKKYKVVDHSWLSNYLDVRKPDSQPKQVYIPKQQSTKQPNQASFLSKLINLRFLQHNEKSKYSKLLNIDSVD</sequence>
<feature type="transmembrane region" description="Helical" evidence="7">
    <location>
        <begin position="459"/>
        <end position="478"/>
    </location>
</feature>
<dbReference type="GO" id="GO:0005509">
    <property type="term" value="F:calcium ion binding"/>
    <property type="evidence" value="ECO:0007669"/>
    <property type="project" value="InterPro"/>
</dbReference>
<keyword evidence="4 6" id="KW-1015">Disulfide bond</keyword>
<keyword evidence="7" id="KW-1133">Transmembrane helix</keyword>
<dbReference type="PROSITE" id="PS50026">
    <property type="entry name" value="EGF_3"/>
    <property type="match status" value="3"/>
</dbReference>
<keyword evidence="7" id="KW-0812">Transmembrane</keyword>
<evidence type="ECO:0000313" key="10">
    <source>
        <dbReference type="RefSeq" id="XP_022331733.1"/>
    </source>
</evidence>
<evidence type="ECO:0000256" key="4">
    <source>
        <dbReference type="ARBA" id="ARBA00023157"/>
    </source>
</evidence>
<keyword evidence="1 6" id="KW-0245">EGF-like domain</keyword>
<feature type="disulfide bond" evidence="6">
    <location>
        <begin position="321"/>
        <end position="338"/>
    </location>
</feature>
<dbReference type="GeneID" id="111129571"/>
<evidence type="ECO:0000256" key="7">
    <source>
        <dbReference type="SAM" id="Phobius"/>
    </source>
</evidence>
<dbReference type="Pfam" id="PF00008">
    <property type="entry name" value="EGF"/>
    <property type="match status" value="3"/>
</dbReference>
<keyword evidence="9" id="KW-1185">Reference proteome</keyword>
<keyword evidence="5" id="KW-0325">Glycoprotein</keyword>
<gene>
    <name evidence="10" type="primary">LOC111129571</name>
</gene>
<dbReference type="KEGG" id="cvn:111129571"/>
<protein>
    <submittedName>
        <fullName evidence="10">Integrin beta-like protein D</fullName>
    </submittedName>
</protein>
<dbReference type="InterPro" id="IPR001881">
    <property type="entry name" value="EGF-like_Ca-bd_dom"/>
</dbReference>